<reference evidence="2" key="1">
    <citation type="submission" date="2022-08" db="EMBL/GenBank/DDBJ databases">
        <authorList>
            <person name="Li F."/>
        </authorList>
    </citation>
    <scope>NUCLEOTIDE SEQUENCE</scope>
    <source>
        <strain evidence="2">MQZ15Z-1</strain>
    </source>
</reference>
<keyword evidence="3" id="KW-1185">Reference proteome</keyword>
<dbReference type="AlphaFoldDB" id="A0A9X2T3U9"/>
<sequence>MGPARDVSALRQLLAGLEAERLPGEASSFTLGAAGTGEIALGRGTLHEVQAERGADQPAAAGFALALALRAGQAAHLPPIPASPAPLPLAGPGNAPPVPLRPGARPVLWVRQDMAEAELGRLDAAGLAGLGVDPAGLVLVRAPDAAAALRAGEDALRCSALGAVLIEIWGAPKVLDLTATRRLCLRAAAAGVTGLLLRGAARSVPTAVATRWRVSPVPSLPLEGHAPGAPAFEVRLLRHRGGPEGRRVEGGTWKLEWDRETCSFRDLPALPRAVVPVPAGGPAGADPAPAGRERAVAPFRRAG</sequence>
<dbReference type="InterPro" id="IPR027417">
    <property type="entry name" value="P-loop_NTPase"/>
</dbReference>
<dbReference type="Proteomes" id="UP001151088">
    <property type="component" value="Unassembled WGS sequence"/>
</dbReference>
<dbReference type="RefSeq" id="WP_258732451.1">
    <property type="nucleotide sequence ID" value="NZ_JANTHZ010000003.1"/>
</dbReference>
<evidence type="ECO:0000313" key="2">
    <source>
        <dbReference type="EMBL" id="MCS0495351.1"/>
    </source>
</evidence>
<dbReference type="Gene3D" id="3.40.50.300">
    <property type="entry name" value="P-loop containing nucleotide triphosphate hydrolases"/>
    <property type="match status" value="1"/>
</dbReference>
<protein>
    <recommendedName>
        <fullName evidence="4">Protein ImuA</fullName>
    </recommendedName>
</protein>
<feature type="region of interest" description="Disordered" evidence="1">
    <location>
        <begin position="278"/>
        <end position="303"/>
    </location>
</feature>
<dbReference type="EMBL" id="JANTHZ010000003">
    <property type="protein sequence ID" value="MCS0495351.1"/>
    <property type="molecule type" value="Genomic_DNA"/>
</dbReference>
<evidence type="ECO:0000256" key="1">
    <source>
        <dbReference type="SAM" id="MobiDB-lite"/>
    </source>
</evidence>
<gene>
    <name evidence="2" type="ORF">NVS89_09600</name>
</gene>
<dbReference type="SUPFAM" id="SSF52540">
    <property type="entry name" value="P-loop containing nucleoside triphosphate hydrolases"/>
    <property type="match status" value="1"/>
</dbReference>
<proteinExistence type="predicted"/>
<comment type="caution">
    <text evidence="2">The sequence shown here is derived from an EMBL/GenBank/DDBJ whole genome shotgun (WGS) entry which is preliminary data.</text>
</comment>
<evidence type="ECO:0000313" key="3">
    <source>
        <dbReference type="Proteomes" id="UP001151088"/>
    </source>
</evidence>
<name>A0A9X2T3U9_9HYPH</name>
<feature type="compositionally biased region" description="Low complexity" evidence="1">
    <location>
        <begin position="278"/>
        <end position="290"/>
    </location>
</feature>
<dbReference type="PIRSF" id="PIRSF034285">
    <property type="entry name" value="UCP034285"/>
    <property type="match status" value="1"/>
</dbReference>
<organism evidence="2 3">
    <name type="scientific">Ancylobacter mangrovi</name>
    <dbReference type="NCBI Taxonomy" id="2972472"/>
    <lineage>
        <taxon>Bacteria</taxon>
        <taxon>Pseudomonadati</taxon>
        <taxon>Pseudomonadota</taxon>
        <taxon>Alphaproteobacteria</taxon>
        <taxon>Hyphomicrobiales</taxon>
        <taxon>Xanthobacteraceae</taxon>
        <taxon>Ancylobacter</taxon>
    </lineage>
</organism>
<accession>A0A9X2T3U9</accession>
<evidence type="ECO:0008006" key="4">
    <source>
        <dbReference type="Google" id="ProtNLM"/>
    </source>
</evidence>
<dbReference type="InterPro" id="IPR017026">
    <property type="entry name" value="ImuA"/>
</dbReference>